<keyword evidence="3" id="KW-0378">Hydrolase</keyword>
<dbReference type="GO" id="GO:0005524">
    <property type="term" value="F:ATP binding"/>
    <property type="evidence" value="ECO:0007669"/>
    <property type="project" value="InterPro"/>
</dbReference>
<comment type="similarity">
    <text evidence="1">Belongs to the helicase family. RecQ subfamily.</text>
</comment>
<dbReference type="GO" id="GO:0005634">
    <property type="term" value="C:nucleus"/>
    <property type="evidence" value="ECO:0007669"/>
    <property type="project" value="TreeGrafter"/>
</dbReference>
<dbReference type="GO" id="GO:0000724">
    <property type="term" value="P:double-strand break repair via homologous recombination"/>
    <property type="evidence" value="ECO:0007669"/>
    <property type="project" value="TreeGrafter"/>
</dbReference>
<dbReference type="PROSITE" id="PS51192">
    <property type="entry name" value="HELICASE_ATP_BIND_1"/>
    <property type="match status" value="1"/>
</dbReference>
<dbReference type="PANTHER" id="PTHR13710">
    <property type="entry name" value="DNA HELICASE RECQ FAMILY MEMBER"/>
    <property type="match status" value="1"/>
</dbReference>
<dbReference type="SUPFAM" id="SSF52540">
    <property type="entry name" value="P-loop containing nucleoside triphosphate hydrolases"/>
    <property type="match status" value="1"/>
</dbReference>
<keyword evidence="4" id="KW-1185">Reference proteome</keyword>
<evidence type="ECO:0000256" key="1">
    <source>
        <dbReference type="ARBA" id="ARBA00005446"/>
    </source>
</evidence>
<name>A0A166HL59_9AGAM</name>
<dbReference type="InterPro" id="IPR027417">
    <property type="entry name" value="P-loop_NTPase"/>
</dbReference>
<dbReference type="PANTHER" id="PTHR13710:SF149">
    <property type="entry name" value="ATP-DEPENDENT DNA HELICASE TLH2"/>
    <property type="match status" value="1"/>
</dbReference>
<evidence type="ECO:0000313" key="4">
    <source>
        <dbReference type="Proteomes" id="UP000076532"/>
    </source>
</evidence>
<sequence>AQWRSSAQRALLVETLDMRSDVLAILPTNGGKSMAYIVPSIVEGGYTAAVIPLKSLMADTERKLRDMGVDFEKYRKGQSIGGEAKLILVSIENARTPEWRKAISELDNRVPDTRVSRIVIDEAHFAFTASDFRDALRNLKEMRTHSMQFVLLSATIPPQSENHV</sequence>
<organism evidence="3 4">
    <name type="scientific">Athelia psychrophila</name>
    <dbReference type="NCBI Taxonomy" id="1759441"/>
    <lineage>
        <taxon>Eukaryota</taxon>
        <taxon>Fungi</taxon>
        <taxon>Dikarya</taxon>
        <taxon>Basidiomycota</taxon>
        <taxon>Agaricomycotina</taxon>
        <taxon>Agaricomycetes</taxon>
        <taxon>Agaricomycetidae</taxon>
        <taxon>Atheliales</taxon>
        <taxon>Atheliaceae</taxon>
        <taxon>Athelia</taxon>
    </lineage>
</organism>
<accession>A0A166HL59</accession>
<dbReference type="Proteomes" id="UP000076532">
    <property type="component" value="Unassembled WGS sequence"/>
</dbReference>
<gene>
    <name evidence="3" type="ORF">FIBSPDRAFT_708470</name>
</gene>
<dbReference type="GO" id="GO:0005694">
    <property type="term" value="C:chromosome"/>
    <property type="evidence" value="ECO:0007669"/>
    <property type="project" value="TreeGrafter"/>
</dbReference>
<evidence type="ECO:0000313" key="3">
    <source>
        <dbReference type="EMBL" id="KZP18977.1"/>
    </source>
</evidence>
<dbReference type="OrthoDB" id="2507344at2759"/>
<dbReference type="EMBL" id="KV417567">
    <property type="protein sequence ID" value="KZP18977.1"/>
    <property type="molecule type" value="Genomic_DNA"/>
</dbReference>
<dbReference type="InterPro" id="IPR014001">
    <property type="entry name" value="Helicase_ATP-bd"/>
</dbReference>
<dbReference type="Gene3D" id="3.40.50.300">
    <property type="entry name" value="P-loop containing nucleotide triphosphate hydrolases"/>
    <property type="match status" value="1"/>
</dbReference>
<dbReference type="GO" id="GO:0005737">
    <property type="term" value="C:cytoplasm"/>
    <property type="evidence" value="ECO:0007669"/>
    <property type="project" value="TreeGrafter"/>
</dbReference>
<feature type="domain" description="Helicase ATP-binding" evidence="2">
    <location>
        <begin position="13"/>
        <end position="164"/>
    </location>
</feature>
<dbReference type="GO" id="GO:0043138">
    <property type="term" value="F:3'-5' DNA helicase activity"/>
    <property type="evidence" value="ECO:0007669"/>
    <property type="project" value="TreeGrafter"/>
</dbReference>
<dbReference type="AlphaFoldDB" id="A0A166HL59"/>
<dbReference type="Pfam" id="PF00270">
    <property type="entry name" value="DEAD"/>
    <property type="match status" value="1"/>
</dbReference>
<dbReference type="GO" id="GO:0016787">
    <property type="term" value="F:hydrolase activity"/>
    <property type="evidence" value="ECO:0007669"/>
    <property type="project" value="UniProtKB-KW"/>
</dbReference>
<proteinExistence type="inferred from homology"/>
<dbReference type="STRING" id="436010.A0A166HL59"/>
<protein>
    <submittedName>
        <fullName evidence="3">P-loop containing nucleoside triphosphate hydrolase protein</fullName>
    </submittedName>
</protein>
<dbReference type="GO" id="GO:0003676">
    <property type="term" value="F:nucleic acid binding"/>
    <property type="evidence" value="ECO:0007669"/>
    <property type="project" value="InterPro"/>
</dbReference>
<evidence type="ECO:0000259" key="2">
    <source>
        <dbReference type="PROSITE" id="PS51192"/>
    </source>
</evidence>
<feature type="non-terminal residue" evidence="3">
    <location>
        <position position="164"/>
    </location>
</feature>
<reference evidence="3 4" key="1">
    <citation type="journal article" date="2016" name="Mol. Biol. Evol.">
        <title>Comparative Genomics of Early-Diverging Mushroom-Forming Fungi Provides Insights into the Origins of Lignocellulose Decay Capabilities.</title>
        <authorList>
            <person name="Nagy L.G."/>
            <person name="Riley R."/>
            <person name="Tritt A."/>
            <person name="Adam C."/>
            <person name="Daum C."/>
            <person name="Floudas D."/>
            <person name="Sun H."/>
            <person name="Yadav J.S."/>
            <person name="Pangilinan J."/>
            <person name="Larsson K.H."/>
            <person name="Matsuura K."/>
            <person name="Barry K."/>
            <person name="Labutti K."/>
            <person name="Kuo R."/>
            <person name="Ohm R.A."/>
            <person name="Bhattacharya S.S."/>
            <person name="Shirouzu T."/>
            <person name="Yoshinaga Y."/>
            <person name="Martin F.M."/>
            <person name="Grigoriev I.V."/>
            <person name="Hibbett D.S."/>
        </authorList>
    </citation>
    <scope>NUCLEOTIDE SEQUENCE [LARGE SCALE GENOMIC DNA]</scope>
    <source>
        <strain evidence="3 4">CBS 109695</strain>
    </source>
</reference>
<dbReference type="GO" id="GO:0009378">
    <property type="term" value="F:four-way junction helicase activity"/>
    <property type="evidence" value="ECO:0007669"/>
    <property type="project" value="TreeGrafter"/>
</dbReference>
<dbReference type="InterPro" id="IPR011545">
    <property type="entry name" value="DEAD/DEAH_box_helicase_dom"/>
</dbReference>
<feature type="non-terminal residue" evidence="3">
    <location>
        <position position="1"/>
    </location>
</feature>